<evidence type="ECO:0000313" key="3">
    <source>
        <dbReference type="Proteomes" id="UP000662747"/>
    </source>
</evidence>
<evidence type="ECO:0000256" key="1">
    <source>
        <dbReference type="SAM" id="MobiDB-lite"/>
    </source>
</evidence>
<feature type="compositionally biased region" description="Acidic residues" evidence="1">
    <location>
        <begin position="456"/>
        <end position="476"/>
    </location>
</feature>
<feature type="compositionally biased region" description="Polar residues" evidence="1">
    <location>
        <begin position="404"/>
        <end position="413"/>
    </location>
</feature>
<feature type="region of interest" description="Disordered" evidence="1">
    <location>
        <begin position="318"/>
        <end position="343"/>
    </location>
</feature>
<feature type="region of interest" description="Disordered" evidence="1">
    <location>
        <begin position="1"/>
        <end position="36"/>
    </location>
</feature>
<dbReference type="EMBL" id="CP071090">
    <property type="protein sequence ID" value="QSQ20863.1"/>
    <property type="molecule type" value="Genomic_DNA"/>
</dbReference>
<feature type="region of interest" description="Disordered" evidence="1">
    <location>
        <begin position="55"/>
        <end position="79"/>
    </location>
</feature>
<sequence>MGELLSGAEGQFRGQGMGTPGTGPANGVRGPVPGAPLSVEEALDADLDAYLDRELFVRPSEDSAPQATEPESEPAESMRALLDLAEEESQWLETLPPPAIDVTPPPEPEAPPVEIPEWMRASPGAKVTTPFAEMLAPVEPAQVHAHEGTDAAGLPVTPWSEPASAQHAGAPVYPCSLLPGIAPPPPDAAIPAWSPHHAMPQQWGMPLPAPVEPKRIAGMKAGSLFGAAAVGALTAGLLVVAGLHYREHMLEAHDAAGVGARGALASTNATTGVQAAGTVLPSGAQVGATGVQPTGGASTGLIAGQTDTSQSQVVTGTAPNGLIAGQPGTSQAAQTSTSGVPGTVAASQNGTTALAQNTEANDAQQAAASVSTTVLSTAQSDMQGAASNLRAAQSEEPLKGSAVGGTTLTSGHTDTIALTMPSARKQAAKTVLTKRPAADTEAEAAPGELNFHESEAGADEESTPAEDTEAEAQQSELDEDFARELGFTDDAKAKPDAPKEPERTVYIPPSPDAKERLTPDDVKGVVVANQPAITACIRQHAQGTPMEKGGRFMVRWSINPSGDTSNVSMDTDTLKATPLAHCIEDVVRHWKFPVHQVRMEEPIRFPFVF</sequence>
<reference evidence="2 3" key="1">
    <citation type="submission" date="2021-02" db="EMBL/GenBank/DDBJ databases">
        <title>De Novo genome assembly of isolated myxobacteria.</title>
        <authorList>
            <person name="Stevens D.C."/>
        </authorList>
    </citation>
    <scope>NUCLEOTIDE SEQUENCE [LARGE SCALE GENOMIC DNA]</scope>
    <source>
        <strain evidence="3">SCPEA02</strain>
    </source>
</reference>
<feature type="region of interest" description="Disordered" evidence="1">
    <location>
        <begin position="488"/>
        <end position="517"/>
    </location>
</feature>
<gene>
    <name evidence="2" type="ORF">JY651_37415</name>
</gene>
<feature type="compositionally biased region" description="Polar residues" evidence="1">
    <location>
        <begin position="327"/>
        <end position="343"/>
    </location>
</feature>
<proteinExistence type="predicted"/>
<dbReference type="NCBIfam" id="NF033768">
    <property type="entry name" value="myxo_SS_tail"/>
    <property type="match status" value="1"/>
</dbReference>
<feature type="region of interest" description="Disordered" evidence="1">
    <location>
        <begin position="385"/>
        <end position="476"/>
    </location>
</feature>
<dbReference type="RefSeq" id="WP_206722443.1">
    <property type="nucleotide sequence ID" value="NZ_CP071090.1"/>
</dbReference>
<evidence type="ECO:0000313" key="2">
    <source>
        <dbReference type="EMBL" id="QSQ20863.1"/>
    </source>
</evidence>
<feature type="compositionally biased region" description="Basic and acidic residues" evidence="1">
    <location>
        <begin position="489"/>
        <end position="503"/>
    </location>
</feature>
<name>A0ABX7NR06_9BACT</name>
<dbReference type="InterPro" id="IPR049806">
    <property type="entry name" value="MasK-like_C"/>
</dbReference>
<accession>A0ABX7NR06</accession>
<protein>
    <submittedName>
        <fullName evidence="2">AgmX/PglI C-terminal domain-containing protein</fullName>
    </submittedName>
</protein>
<organism evidence="2 3">
    <name type="scientific">Pyxidicoccus parkwayensis</name>
    <dbReference type="NCBI Taxonomy" id="2813578"/>
    <lineage>
        <taxon>Bacteria</taxon>
        <taxon>Pseudomonadati</taxon>
        <taxon>Myxococcota</taxon>
        <taxon>Myxococcia</taxon>
        <taxon>Myxococcales</taxon>
        <taxon>Cystobacterineae</taxon>
        <taxon>Myxococcaceae</taxon>
        <taxon>Pyxidicoccus</taxon>
    </lineage>
</organism>
<keyword evidence="3" id="KW-1185">Reference proteome</keyword>
<dbReference type="Proteomes" id="UP000662747">
    <property type="component" value="Chromosome"/>
</dbReference>